<dbReference type="Gene3D" id="3.40.50.300">
    <property type="entry name" value="P-loop containing nucleotide triphosphate hydrolases"/>
    <property type="match status" value="2"/>
</dbReference>
<dbReference type="HOGENOM" id="CLU_039376_0_0_2"/>
<dbReference type="GO" id="GO:0005525">
    <property type="term" value="F:GTP binding"/>
    <property type="evidence" value="ECO:0007669"/>
    <property type="project" value="UniProtKB-KW"/>
</dbReference>
<dbReference type="KEGG" id="mth:MTH_594"/>
<name>O26694_METTH</name>
<evidence type="ECO:0000256" key="2">
    <source>
        <dbReference type="ARBA" id="ARBA00023134"/>
    </source>
</evidence>
<dbReference type="PANTHER" id="PTHR42708">
    <property type="entry name" value="ATP/GTP-BINDING PROTEIN-RELATED"/>
    <property type="match status" value="1"/>
</dbReference>
<dbReference type="CDD" id="cd00882">
    <property type="entry name" value="Ras_like_GTPase"/>
    <property type="match status" value="1"/>
</dbReference>
<gene>
    <name evidence="4" type="ordered locus">MTH_594</name>
</gene>
<dbReference type="Pfam" id="PF06745">
    <property type="entry name" value="ATPase"/>
    <property type="match status" value="1"/>
</dbReference>
<keyword evidence="2" id="KW-0342">GTP-binding</keyword>
<dbReference type="Proteomes" id="UP000005223">
    <property type="component" value="Chromosome"/>
</dbReference>
<dbReference type="SMR" id="O26694"/>
<dbReference type="InParanoid" id="O26694"/>
<accession>O26694</accession>
<evidence type="ECO:0000256" key="1">
    <source>
        <dbReference type="ARBA" id="ARBA00022741"/>
    </source>
</evidence>
<protein>
    <submittedName>
        <fullName evidence="4">Conserved protein</fullName>
    </submittedName>
</protein>
<dbReference type="SUPFAM" id="SSF52540">
    <property type="entry name" value="P-loop containing nucleoside triphosphate hydrolases"/>
    <property type="match status" value="2"/>
</dbReference>
<evidence type="ECO:0000313" key="4">
    <source>
        <dbReference type="EMBL" id="AAB85100.1"/>
    </source>
</evidence>
<dbReference type="InterPro" id="IPR006689">
    <property type="entry name" value="Small_GTPase_ARF/SAR"/>
</dbReference>
<organism evidence="4 5">
    <name type="scientific">Methanothermobacter thermautotrophicus (strain ATCC 29096 / DSM 1053 / JCM 10044 / NBRC 100330 / Delta H)</name>
    <name type="common">Methanobacterium thermoautotrophicum</name>
    <dbReference type="NCBI Taxonomy" id="187420"/>
    <lineage>
        <taxon>Archaea</taxon>
        <taxon>Methanobacteriati</taxon>
        <taxon>Methanobacteriota</taxon>
        <taxon>Methanomada group</taxon>
        <taxon>Methanobacteria</taxon>
        <taxon>Methanobacteriales</taxon>
        <taxon>Methanobacteriaceae</taxon>
        <taxon>Methanothermobacter</taxon>
    </lineage>
</organism>
<dbReference type="NCBIfam" id="TIGR00231">
    <property type="entry name" value="small_GTP"/>
    <property type="match status" value="1"/>
</dbReference>
<keyword evidence="1" id="KW-0547">Nucleotide-binding</keyword>
<dbReference type="Pfam" id="PF00025">
    <property type="entry name" value="Arf"/>
    <property type="match status" value="1"/>
</dbReference>
<dbReference type="AlphaFoldDB" id="O26694"/>
<reference evidence="4 5" key="1">
    <citation type="journal article" date="1997" name="J. Bacteriol.">
        <title>Complete genome sequence of Methanobacterium thermoautotrophicum deltaH: functional analysis and comparative genomics.</title>
        <authorList>
            <person name="Smith D.R."/>
            <person name="Doucette-Stamm L.A."/>
            <person name="Deloughery C."/>
            <person name="Lee H.-M."/>
            <person name="Dubois J."/>
            <person name="Aldredge T."/>
            <person name="Bashirzadeh R."/>
            <person name="Blakely D."/>
            <person name="Cook R."/>
            <person name="Gilbert K."/>
            <person name="Harrison D."/>
            <person name="Hoang L."/>
            <person name="Keagle P."/>
            <person name="Lumm W."/>
            <person name="Pothier B."/>
            <person name="Qiu D."/>
            <person name="Spadafora R."/>
            <person name="Vicare R."/>
            <person name="Wang Y."/>
            <person name="Wierzbowski J."/>
            <person name="Gibson R."/>
            <person name="Jiwani N."/>
            <person name="Caruso A."/>
            <person name="Bush D."/>
            <person name="Safer H."/>
            <person name="Patwell D."/>
            <person name="Prabhakar S."/>
            <person name="McDougall S."/>
            <person name="Shimer G."/>
            <person name="Goyal A."/>
            <person name="Pietrovski S."/>
            <person name="Church G.M."/>
            <person name="Daniels C.J."/>
            <person name="Mao J.-i."/>
            <person name="Rice P."/>
            <person name="Nolling J."/>
            <person name="Reeve J.N."/>
        </authorList>
    </citation>
    <scope>NUCLEOTIDE SEQUENCE [LARGE SCALE GENOMIC DNA]</scope>
    <source>
        <strain evidence="5">ATCC 29096 / DSM 1053 / JCM 10044 / NBRC 100330 / Delta H</strain>
    </source>
</reference>
<dbReference type="InterPro" id="IPR005225">
    <property type="entry name" value="Small_GTP-bd"/>
</dbReference>
<sequence>MNMNKTYIPKLDDLLGGGVKEGASIMFSASPGVDYEAFGYQMLNGRLDEGTRGFIFTNVEEPESIIYEFRSYGWDIESHIENGNLFFVDGSSPFLGMPSDQRYTVNDYSEIKDVVLNAINDIPGGVGIINNLSVIIDYLGNGDTLEIVEAWNRRASELDVNLVYLFTEWDYEPELIDKLRESMDCVVNLRTIEERVIIGQGFMVANSAWSEPPSTMVLFFVVQPGGVKVYVPKILVTGPYNSGKSSFVRAIATKSVSVDRKALSAFPTTIAMDIGHLEYKGFMADIFGTPGQERFDMILDVLSREAVGAFILLDSTAPETFARAKEMIRKTRAEAIPKVVVANKQDLPGALSPEEIREMMKLGADVPIVPASVTEGWGVRDALDTLLGLLYGG</sequence>
<dbReference type="PRINTS" id="PR00449">
    <property type="entry name" value="RASTRNSFRMNG"/>
</dbReference>
<dbReference type="EnsemblBacteria" id="AAB85100">
    <property type="protein sequence ID" value="AAB85100"/>
    <property type="gene ID" value="MTH_594"/>
</dbReference>
<evidence type="ECO:0000313" key="5">
    <source>
        <dbReference type="Proteomes" id="UP000005223"/>
    </source>
</evidence>
<evidence type="ECO:0000259" key="3">
    <source>
        <dbReference type="Pfam" id="PF06745"/>
    </source>
</evidence>
<dbReference type="PIR" id="G69178">
    <property type="entry name" value="G69178"/>
</dbReference>
<dbReference type="InterPro" id="IPR052705">
    <property type="entry name" value="Gliding_Motility_GTPase"/>
</dbReference>
<feature type="domain" description="KaiC-like" evidence="3">
    <location>
        <begin position="5"/>
        <end position="231"/>
    </location>
</feature>
<dbReference type="PROSITE" id="PS51419">
    <property type="entry name" value="RAB"/>
    <property type="match status" value="1"/>
</dbReference>
<dbReference type="PaxDb" id="187420-MTH_594"/>
<proteinExistence type="predicted"/>
<keyword evidence="5" id="KW-1185">Reference proteome</keyword>
<dbReference type="PATRIC" id="fig|187420.15.peg.573"/>
<dbReference type="PANTHER" id="PTHR42708:SF1">
    <property type="entry name" value="GLIDING MOTILITY PROTEIN MGLA"/>
    <property type="match status" value="1"/>
</dbReference>
<dbReference type="InterPro" id="IPR014774">
    <property type="entry name" value="KaiC-like_dom"/>
</dbReference>
<dbReference type="EMBL" id="AE000666">
    <property type="protein sequence ID" value="AAB85100.1"/>
    <property type="molecule type" value="Genomic_DNA"/>
</dbReference>
<dbReference type="InterPro" id="IPR027417">
    <property type="entry name" value="P-loop_NTPase"/>
</dbReference>
<dbReference type="GO" id="GO:0003924">
    <property type="term" value="F:GTPase activity"/>
    <property type="evidence" value="ECO:0007669"/>
    <property type="project" value="InterPro"/>
</dbReference>
<dbReference type="STRING" id="187420.MTH_594"/>
<dbReference type="SMART" id="SM00175">
    <property type="entry name" value="RAB"/>
    <property type="match status" value="1"/>
</dbReference>